<evidence type="ECO:0008006" key="5">
    <source>
        <dbReference type="Google" id="ProtNLM"/>
    </source>
</evidence>
<proteinExistence type="predicted"/>
<protein>
    <recommendedName>
        <fullName evidence="5">SIFamide</fullName>
    </recommendedName>
</protein>
<dbReference type="EMBL" id="JARKIK010000024">
    <property type="protein sequence ID" value="KAK8743592.1"/>
    <property type="molecule type" value="Genomic_DNA"/>
</dbReference>
<gene>
    <name evidence="3" type="ORF">OTU49_001147</name>
</gene>
<organism evidence="3 4">
    <name type="scientific">Cherax quadricarinatus</name>
    <name type="common">Australian red claw crayfish</name>
    <dbReference type="NCBI Taxonomy" id="27406"/>
    <lineage>
        <taxon>Eukaryota</taxon>
        <taxon>Metazoa</taxon>
        <taxon>Ecdysozoa</taxon>
        <taxon>Arthropoda</taxon>
        <taxon>Crustacea</taxon>
        <taxon>Multicrustacea</taxon>
        <taxon>Malacostraca</taxon>
        <taxon>Eumalacostraca</taxon>
        <taxon>Eucarida</taxon>
        <taxon>Decapoda</taxon>
        <taxon>Pleocyemata</taxon>
        <taxon>Astacidea</taxon>
        <taxon>Parastacoidea</taxon>
        <taxon>Parastacidae</taxon>
        <taxon>Cherax</taxon>
    </lineage>
</organism>
<evidence type="ECO:0000256" key="1">
    <source>
        <dbReference type="SAM" id="MobiDB-lite"/>
    </source>
</evidence>
<evidence type="ECO:0000313" key="3">
    <source>
        <dbReference type="EMBL" id="KAK8743592.1"/>
    </source>
</evidence>
<evidence type="ECO:0000256" key="2">
    <source>
        <dbReference type="SAM" id="Phobius"/>
    </source>
</evidence>
<dbReference type="Proteomes" id="UP001445076">
    <property type="component" value="Unassembled WGS sequence"/>
</dbReference>
<keyword evidence="4" id="KW-1185">Reference proteome</keyword>
<reference evidence="3 4" key="1">
    <citation type="journal article" date="2024" name="BMC Genomics">
        <title>Genome assembly of redclaw crayfish (Cherax quadricarinatus) provides insights into its immune adaptation and hypoxia tolerance.</title>
        <authorList>
            <person name="Liu Z."/>
            <person name="Zheng J."/>
            <person name="Li H."/>
            <person name="Fang K."/>
            <person name="Wang S."/>
            <person name="He J."/>
            <person name="Zhou D."/>
            <person name="Weng S."/>
            <person name="Chi M."/>
            <person name="Gu Z."/>
            <person name="He J."/>
            <person name="Li F."/>
            <person name="Wang M."/>
        </authorList>
    </citation>
    <scope>NUCLEOTIDE SEQUENCE [LARGE SCALE GENOMIC DNA]</scope>
    <source>
        <strain evidence="3">ZL_2023a</strain>
    </source>
</reference>
<feature type="transmembrane region" description="Helical" evidence="2">
    <location>
        <begin position="42"/>
        <end position="60"/>
    </location>
</feature>
<keyword evidence="2" id="KW-0472">Membrane</keyword>
<feature type="region of interest" description="Disordered" evidence="1">
    <location>
        <begin position="1"/>
        <end position="27"/>
    </location>
</feature>
<dbReference type="AlphaFoldDB" id="A0AAW0XVU3"/>
<feature type="compositionally biased region" description="Low complexity" evidence="1">
    <location>
        <begin position="14"/>
        <end position="27"/>
    </location>
</feature>
<comment type="caution">
    <text evidence="3">The sequence shown here is derived from an EMBL/GenBank/DDBJ whole genome shotgun (WGS) entry which is preliminary data.</text>
</comment>
<sequence>PLRVGSRVCTHTHPSSSSSIPAPSPVSRTATQLSRMSVQTRMVVVVAVLMVVLAVLSHPVSAGYRKPPFNGSIFGKRSGDVVYEPGKALASACQVAVEACAAWFPQTEKK</sequence>
<keyword evidence="2" id="KW-1133">Transmembrane helix</keyword>
<name>A0AAW0XVU3_CHEQU</name>
<keyword evidence="2" id="KW-0812">Transmembrane</keyword>
<evidence type="ECO:0000313" key="4">
    <source>
        <dbReference type="Proteomes" id="UP001445076"/>
    </source>
</evidence>
<feature type="non-terminal residue" evidence="3">
    <location>
        <position position="1"/>
    </location>
</feature>
<accession>A0AAW0XVU3</accession>